<sequence length="217" mass="22699">MSEPGSVTVVIPCMNEAESLPAVLDSVPPGYRTIVVDNNSTDATAAVAAAHGAAVVAETVPGYGAAVHAGVLAADTDIVCVLDGDGSMDPRDLPTLVAALDSADLAVGRRRPAKGSSPLHAKIGNAVLSFRLRTKYKLPVHDLGAIRAVRRQALLDLDVTDRRSGYPLQLLVLAAEAGWTVVEHDVDYRPRTAGTSKVSGSVRGTIVAVRDFWKVLS</sequence>
<organism evidence="3 4">
    <name type="scientific">Rhodococcoides fascians</name>
    <name type="common">Rhodococcus fascians</name>
    <dbReference type="NCBI Taxonomy" id="1828"/>
    <lineage>
        <taxon>Bacteria</taxon>
        <taxon>Bacillati</taxon>
        <taxon>Actinomycetota</taxon>
        <taxon>Actinomycetes</taxon>
        <taxon>Mycobacteriales</taxon>
        <taxon>Nocardiaceae</taxon>
        <taxon>Rhodococcoides</taxon>
    </lineage>
</organism>
<name>A0A143QK24_RHOFA</name>
<keyword evidence="3" id="KW-0328">Glycosyltransferase</keyword>
<dbReference type="InterPro" id="IPR050256">
    <property type="entry name" value="Glycosyltransferase_2"/>
</dbReference>
<reference evidence="4" key="2">
    <citation type="submission" date="2016-04" db="EMBL/GenBank/DDBJ databases">
        <title>Complete Genome and Plasmid Sequences for Rhodococcus fascians D188 and Draft Sequences for Rhodococcus spp. Isolates PBTS 1 and PBTS 2.</title>
        <authorList>
            <person name="Stamer R."/>
            <person name="Vereecke D."/>
            <person name="Zhang Y."/>
            <person name="Schilkey F."/>
            <person name="Devitt N."/>
            <person name="Randall J."/>
        </authorList>
    </citation>
    <scope>NUCLEOTIDE SEQUENCE [LARGE SCALE GENOMIC DNA]</scope>
    <source>
        <strain evidence="4">PBTS2</strain>
    </source>
</reference>
<comment type="similarity">
    <text evidence="1">Belongs to the glycosyltransferase 2 family.</text>
</comment>
<dbReference type="Gene3D" id="3.90.550.10">
    <property type="entry name" value="Spore Coat Polysaccharide Biosynthesis Protein SpsA, Chain A"/>
    <property type="match status" value="1"/>
</dbReference>
<evidence type="ECO:0000259" key="2">
    <source>
        <dbReference type="Pfam" id="PF00535"/>
    </source>
</evidence>
<keyword evidence="4" id="KW-1185">Reference proteome</keyword>
<dbReference type="KEGG" id="rhs:A3Q41_01988"/>
<evidence type="ECO:0000313" key="3">
    <source>
        <dbReference type="EMBL" id="AMY23291.1"/>
    </source>
</evidence>
<protein>
    <submittedName>
        <fullName evidence="3">Undecaprenyl-phosphate mannosyltransferase</fullName>
        <ecNumber evidence="3">2.4.1.54</ecNumber>
    </submittedName>
</protein>
<dbReference type="PANTHER" id="PTHR48090">
    <property type="entry name" value="UNDECAPRENYL-PHOSPHATE 4-DEOXY-4-FORMAMIDO-L-ARABINOSE TRANSFERASE-RELATED"/>
    <property type="match status" value="1"/>
</dbReference>
<dbReference type="PANTHER" id="PTHR48090:SF7">
    <property type="entry name" value="RFBJ PROTEIN"/>
    <property type="match status" value="1"/>
</dbReference>
<dbReference type="EC" id="2.4.1.54" evidence="3"/>
<dbReference type="Pfam" id="PF00535">
    <property type="entry name" value="Glycos_transf_2"/>
    <property type="match status" value="1"/>
</dbReference>
<dbReference type="InterPro" id="IPR029044">
    <property type="entry name" value="Nucleotide-diphossugar_trans"/>
</dbReference>
<evidence type="ECO:0000313" key="4">
    <source>
        <dbReference type="Proteomes" id="UP000076038"/>
    </source>
</evidence>
<feature type="domain" description="Glycosyltransferase 2-like" evidence="2">
    <location>
        <begin position="8"/>
        <end position="151"/>
    </location>
</feature>
<dbReference type="SUPFAM" id="SSF53448">
    <property type="entry name" value="Nucleotide-diphospho-sugar transferases"/>
    <property type="match status" value="1"/>
</dbReference>
<keyword evidence="3" id="KW-0808">Transferase</keyword>
<proteinExistence type="inferred from homology"/>
<dbReference type="InterPro" id="IPR001173">
    <property type="entry name" value="Glyco_trans_2-like"/>
</dbReference>
<reference evidence="3 4" key="1">
    <citation type="journal article" date="2016" name="Genome Announc.">
        <title>Complete Genome and Plasmid Sequences for Rhodococcus fascians D188 and Draft Sequences for Rhodococcus Isolates PBTS 1 and PBTS 2.</title>
        <authorList>
            <person name="Stamler R.A."/>
            <person name="Vereecke D."/>
            <person name="Zhang Y."/>
            <person name="Schilkey F."/>
            <person name="Devitt N."/>
            <person name="Randall J.J."/>
        </authorList>
    </citation>
    <scope>NUCLEOTIDE SEQUENCE [LARGE SCALE GENOMIC DNA]</scope>
    <source>
        <strain evidence="3 4">PBTS2</strain>
    </source>
</reference>
<dbReference type="PATRIC" id="fig|1653479.3.peg.2011"/>
<dbReference type="Proteomes" id="UP000076038">
    <property type="component" value="Chromosome"/>
</dbReference>
<dbReference type="GO" id="GO:0047267">
    <property type="term" value="F:undecaprenyl-phosphate mannosyltransferase activity"/>
    <property type="evidence" value="ECO:0007669"/>
    <property type="project" value="UniProtKB-EC"/>
</dbReference>
<dbReference type="CDD" id="cd04179">
    <property type="entry name" value="DPM_DPG-synthase_like"/>
    <property type="match status" value="1"/>
</dbReference>
<dbReference type="AlphaFoldDB" id="A0A143QK24"/>
<evidence type="ECO:0000256" key="1">
    <source>
        <dbReference type="ARBA" id="ARBA00006739"/>
    </source>
</evidence>
<dbReference type="EMBL" id="CP015220">
    <property type="protein sequence ID" value="AMY23291.1"/>
    <property type="molecule type" value="Genomic_DNA"/>
</dbReference>
<accession>A0A143QK24</accession>
<gene>
    <name evidence="3" type="ORF">A3Q41_01988</name>
</gene>